<gene>
    <name evidence="5" type="ORF">CAL13_07275</name>
</gene>
<dbReference type="InterPro" id="IPR053398">
    <property type="entry name" value="HPT_OtnI_isomerases"/>
</dbReference>
<dbReference type="PIRSF" id="PIRSF006241">
    <property type="entry name" value="HyI"/>
    <property type="match status" value="1"/>
</dbReference>
<evidence type="ECO:0000313" key="5">
    <source>
        <dbReference type="EMBL" id="ARP86025.1"/>
    </source>
</evidence>
<sequence length="269" mass="30181">MTRFAANLSLMYPEFEFLDRFRAAAQDGFTAVECTFPYAWDTGDLRNRLDDWGLRQVLLNAPPGDADAGERGLACLPHRREAFRDAILRALDYAAALACPRIHVMAGICPPDADRERLHETYLENLAWAAERARGAGRDVMIEPINPRDMPGYFLNRQEQAHAVLAAIGAPNLKVQMDLYHCQIVEGDLETRLRRYIPTGNVGHVQIAGVPARQEPDRGEVNYVHLFGVLDELEYDGWIGCEYRPAAGTHEGLAWLRTLARQGLARNQA</sequence>
<dbReference type="SUPFAM" id="SSF51658">
    <property type="entry name" value="Xylose isomerase-like"/>
    <property type="match status" value="1"/>
</dbReference>
<feature type="active site" description="Proton donor/acceptor" evidence="3">
    <location>
        <position position="242"/>
    </location>
</feature>
<keyword evidence="5" id="KW-0670">Pyruvate</keyword>
<name>A0A1W6YY42_9BORD</name>
<reference evidence="5 6" key="1">
    <citation type="submission" date="2017-05" db="EMBL/GenBank/DDBJ databases">
        <title>Complete and WGS of Bordetella genogroups.</title>
        <authorList>
            <person name="Spilker T."/>
            <person name="LiPuma J."/>
        </authorList>
    </citation>
    <scope>NUCLEOTIDE SEQUENCE [LARGE SCALE GENOMIC DNA]</scope>
    <source>
        <strain evidence="5 6">AU17164</strain>
    </source>
</reference>
<proteinExistence type="inferred from homology"/>
<dbReference type="Proteomes" id="UP000194139">
    <property type="component" value="Chromosome"/>
</dbReference>
<keyword evidence="1 2" id="KW-0413">Isomerase</keyword>
<dbReference type="PANTHER" id="PTHR43489">
    <property type="entry name" value="ISOMERASE"/>
    <property type="match status" value="1"/>
</dbReference>
<evidence type="ECO:0000313" key="6">
    <source>
        <dbReference type="Proteomes" id="UP000194139"/>
    </source>
</evidence>
<feature type="domain" description="Xylose isomerase-like TIM barrel" evidence="4">
    <location>
        <begin position="21"/>
        <end position="258"/>
    </location>
</feature>
<evidence type="ECO:0000256" key="2">
    <source>
        <dbReference type="PIRNR" id="PIRNR006241"/>
    </source>
</evidence>
<dbReference type="InterPro" id="IPR050417">
    <property type="entry name" value="Sugar_Epim/Isomerase"/>
</dbReference>
<accession>A0A1W6YY42</accession>
<protein>
    <submittedName>
        <fullName evidence="5">Hydroxypyruvate isomerase</fullName>
    </submittedName>
</protein>
<comment type="similarity">
    <text evidence="2">Belongs to the hyi family.</text>
</comment>
<dbReference type="GO" id="GO:0046487">
    <property type="term" value="P:glyoxylate metabolic process"/>
    <property type="evidence" value="ECO:0007669"/>
    <property type="project" value="TreeGrafter"/>
</dbReference>
<dbReference type="Pfam" id="PF01261">
    <property type="entry name" value="AP_endonuc_2"/>
    <property type="match status" value="1"/>
</dbReference>
<dbReference type="FunFam" id="3.20.20.150:FF:000007">
    <property type="entry name" value="Hydroxypyruvate isomerase"/>
    <property type="match status" value="1"/>
</dbReference>
<evidence type="ECO:0000256" key="3">
    <source>
        <dbReference type="PIRSR" id="PIRSR006241-50"/>
    </source>
</evidence>
<feature type="active site" description="Proton donor/acceptor" evidence="3">
    <location>
        <position position="143"/>
    </location>
</feature>
<dbReference type="PANTHER" id="PTHR43489:SF13">
    <property type="entry name" value="HYDROXYPYRUVATE ISOMERASE"/>
    <property type="match status" value="1"/>
</dbReference>
<dbReference type="InterPro" id="IPR026040">
    <property type="entry name" value="HyI-like"/>
</dbReference>
<dbReference type="Gene3D" id="3.20.20.150">
    <property type="entry name" value="Divalent-metal-dependent TIM barrel enzymes"/>
    <property type="match status" value="1"/>
</dbReference>
<evidence type="ECO:0000256" key="1">
    <source>
        <dbReference type="ARBA" id="ARBA00023235"/>
    </source>
</evidence>
<keyword evidence="6" id="KW-1185">Reference proteome</keyword>
<dbReference type="GO" id="GO:0008903">
    <property type="term" value="F:hydroxypyruvate isomerase activity"/>
    <property type="evidence" value="ECO:0007669"/>
    <property type="project" value="TreeGrafter"/>
</dbReference>
<dbReference type="AlphaFoldDB" id="A0A1W6YY42"/>
<evidence type="ECO:0000259" key="4">
    <source>
        <dbReference type="Pfam" id="PF01261"/>
    </source>
</evidence>
<organism evidence="5 6">
    <name type="scientific">Bordetella genomosp. 9</name>
    <dbReference type="NCBI Taxonomy" id="1416803"/>
    <lineage>
        <taxon>Bacteria</taxon>
        <taxon>Pseudomonadati</taxon>
        <taxon>Pseudomonadota</taxon>
        <taxon>Betaproteobacteria</taxon>
        <taxon>Burkholderiales</taxon>
        <taxon>Alcaligenaceae</taxon>
        <taxon>Bordetella</taxon>
    </lineage>
</organism>
<dbReference type="InterPro" id="IPR036237">
    <property type="entry name" value="Xyl_isomerase-like_sf"/>
</dbReference>
<dbReference type="EMBL" id="CP021109">
    <property type="protein sequence ID" value="ARP86025.1"/>
    <property type="molecule type" value="Genomic_DNA"/>
</dbReference>
<dbReference type="InterPro" id="IPR013022">
    <property type="entry name" value="Xyl_isomerase-like_TIM-brl"/>
</dbReference>
<dbReference type="RefSeq" id="WP_086071950.1">
    <property type="nucleotide sequence ID" value="NZ_CP021109.1"/>
</dbReference>
<dbReference type="NCBIfam" id="NF043033">
    <property type="entry name" value="OxoTetrIsom"/>
    <property type="match status" value="1"/>
</dbReference>